<proteinExistence type="predicted"/>
<feature type="region of interest" description="Disordered" evidence="2">
    <location>
        <begin position="212"/>
        <end position="241"/>
    </location>
</feature>
<dbReference type="Proteomes" id="UP000504607">
    <property type="component" value="Chromosome 13"/>
</dbReference>
<evidence type="ECO:0000256" key="1">
    <source>
        <dbReference type="SAM" id="Coils"/>
    </source>
</evidence>
<dbReference type="RefSeq" id="XP_010937020.1">
    <property type="nucleotide sequence ID" value="XM_010938718.1"/>
</dbReference>
<evidence type="ECO:0000256" key="2">
    <source>
        <dbReference type="SAM" id="MobiDB-lite"/>
    </source>
</evidence>
<sequence>MQLLHVLINLSDRLAKEAQVREAEEKVEIEVQIARTKIKELEVKAKNLQEALGQVETDLALTLEREKEAERRAEEHIQDTKHSSIEKFKAHKKGWVDCRKSIEEEHLELDLIFLNYEDEDKDDEKIFTASELPIYKKENVAEPLSSSTADAGLFEPLSDTTPQEKSVDDAYDVGSIAATPLLATPLSPMTVVNIKAHIKGIEEKLKVFEGETADREKKLQKAQKKLDEAEKEVNRLQQEVR</sequence>
<protein>
    <submittedName>
        <fullName evidence="4">Tropomyosin-like</fullName>
    </submittedName>
</protein>
<keyword evidence="3" id="KW-1185">Reference proteome</keyword>
<evidence type="ECO:0000313" key="4">
    <source>
        <dbReference type="RefSeq" id="XP_010937020.1"/>
    </source>
</evidence>
<accession>A0A6I9S4Q9</accession>
<reference evidence="4" key="1">
    <citation type="submission" date="2025-08" db="UniProtKB">
        <authorList>
            <consortium name="RefSeq"/>
        </authorList>
    </citation>
    <scope>IDENTIFICATION</scope>
</reference>
<keyword evidence="1" id="KW-0175">Coiled coil</keyword>
<dbReference type="AlphaFoldDB" id="A0A6I9S4Q9"/>
<name>A0A6I9S4Q9_ELAGV</name>
<gene>
    <name evidence="4" type="primary">LOC105056500</name>
</gene>
<organism evidence="3 4">
    <name type="scientific">Elaeis guineensis var. tenera</name>
    <name type="common">Oil palm</name>
    <dbReference type="NCBI Taxonomy" id="51953"/>
    <lineage>
        <taxon>Eukaryota</taxon>
        <taxon>Viridiplantae</taxon>
        <taxon>Streptophyta</taxon>
        <taxon>Embryophyta</taxon>
        <taxon>Tracheophyta</taxon>
        <taxon>Spermatophyta</taxon>
        <taxon>Magnoliopsida</taxon>
        <taxon>Liliopsida</taxon>
        <taxon>Arecaceae</taxon>
        <taxon>Arecoideae</taxon>
        <taxon>Cocoseae</taxon>
        <taxon>Elaeidinae</taxon>
        <taxon>Elaeis</taxon>
    </lineage>
</organism>
<feature type="coiled-coil region" evidence="1">
    <location>
        <begin position="24"/>
        <end position="58"/>
    </location>
</feature>
<dbReference type="InParanoid" id="A0A6I9S4Q9"/>
<evidence type="ECO:0000313" key="3">
    <source>
        <dbReference type="Proteomes" id="UP000504607"/>
    </source>
</evidence>